<dbReference type="EMBL" id="JAMKPW020000043">
    <property type="protein sequence ID" value="KAK8194292.1"/>
    <property type="molecule type" value="Genomic_DNA"/>
</dbReference>
<name>A0ACC3S3X0_9PEZI</name>
<reference evidence="1" key="1">
    <citation type="submission" date="2024-02" db="EMBL/GenBank/DDBJ databases">
        <title>Metagenome Assembled Genome of Zalaria obscura JY119.</title>
        <authorList>
            <person name="Vighnesh L."/>
            <person name="Jagadeeshwari U."/>
            <person name="Venkata Ramana C."/>
            <person name="Sasikala C."/>
        </authorList>
    </citation>
    <scope>NUCLEOTIDE SEQUENCE</scope>
    <source>
        <strain evidence="1">JY119</strain>
    </source>
</reference>
<evidence type="ECO:0000313" key="1">
    <source>
        <dbReference type="EMBL" id="KAK8194292.1"/>
    </source>
</evidence>
<dbReference type="Proteomes" id="UP001320706">
    <property type="component" value="Unassembled WGS sequence"/>
</dbReference>
<accession>A0ACC3S3X0</accession>
<keyword evidence="2" id="KW-1185">Reference proteome</keyword>
<evidence type="ECO:0000313" key="2">
    <source>
        <dbReference type="Proteomes" id="UP001320706"/>
    </source>
</evidence>
<gene>
    <name evidence="1" type="ORF">M8818_007480</name>
</gene>
<comment type="caution">
    <text evidence="1">The sequence shown here is derived from an EMBL/GenBank/DDBJ whole genome shotgun (WGS) entry which is preliminary data.</text>
</comment>
<organism evidence="1 2">
    <name type="scientific">Zalaria obscura</name>
    <dbReference type="NCBI Taxonomy" id="2024903"/>
    <lineage>
        <taxon>Eukaryota</taxon>
        <taxon>Fungi</taxon>
        <taxon>Dikarya</taxon>
        <taxon>Ascomycota</taxon>
        <taxon>Pezizomycotina</taxon>
        <taxon>Dothideomycetes</taxon>
        <taxon>Dothideomycetidae</taxon>
        <taxon>Dothideales</taxon>
        <taxon>Zalariaceae</taxon>
        <taxon>Zalaria</taxon>
    </lineage>
</organism>
<proteinExistence type="predicted"/>
<protein>
    <submittedName>
        <fullName evidence="1">Uncharacterized protein</fullName>
    </submittedName>
</protein>
<sequence>MSLVPVVRAVDHHYSHRGKVCIPSRLRDREMPPYQQRLPRILQAATIESDVSIGTRDRVSKWQESESSRTSRDMSWHWCRFLLRYVEGGAAGLIGLRSSRGSASVAG</sequence>